<gene>
    <name evidence="4" type="ORF">EVOR1521_LOCUS21392</name>
</gene>
<feature type="domain" description="EF-hand" evidence="3">
    <location>
        <begin position="547"/>
        <end position="582"/>
    </location>
</feature>
<dbReference type="InterPro" id="IPR011992">
    <property type="entry name" value="EF-hand-dom_pair"/>
</dbReference>
<accession>A0AA36NCM3</accession>
<evidence type="ECO:0000256" key="1">
    <source>
        <dbReference type="ARBA" id="ARBA00022837"/>
    </source>
</evidence>
<feature type="domain" description="EF-hand" evidence="3">
    <location>
        <begin position="640"/>
        <end position="675"/>
    </location>
</feature>
<dbReference type="InterPro" id="IPR018247">
    <property type="entry name" value="EF_Hand_1_Ca_BS"/>
</dbReference>
<sequence length="711" mass="80171">MLPMPGRPHRPPSRTSNRSTRPETPAGSVQARERSLSFVDLTLQDIQVAILAEDPNWNFQTDFWQAVLLGAAAPEFRCMQNRTLGFWAKSFSRWQDLRKQQELDQRCTVAQLEKVFLGFARPRCLELGKLFGGLRTLSQVTEKTSVWLPELFTAGVLMSEIISSTNKLHFVLGLVDADGKKSLSEKEFGSFVAHFIRGLCGAFGLNSVPDGPRTRDKGASGASGADHRGHCAGLLLERRHSSAWVNSDEEHRLRYAQAPKEEAINIIAQRLYSRISRGAARRVLKLHSSLRTDAERAAVLAAIKARQTRPATGGNPKSEQRLPFSVVVDWCFRGVKDPLALPYALAIERFCPRESSADDNPENFEAEEGVFHLRSAAEVDAREAEAAQHMPTRSDIIAARFVYNFAVARNYFLLSPEQLEVQMAQAGHGEVDFAVRLQAACCQAEEIRSKSRKPSFLRFLRLLYAWAMPKHLRMFDRWCQQYDELQAKKQQMNADLGALKAFLASVEAWKSTPILPQQEKDKILQDFERMDLEKRGMVEIGELKQQFAFEGLDGLLQEYDSSGDGTIDKSEFLTMMCPPGYRIETGDDFVGQVLGQLLQAYVEEETRSVTQEEDRFEKGSARLRANSVSLYAALPMVPEEKWESWNALFTHLDRDEDGCISAEDLRGFPGIFHSGAVRDQLLGVLDPKAHFGVSREFFLETLLKTHRLRKP</sequence>
<dbReference type="GO" id="GO:0005509">
    <property type="term" value="F:calcium ion binding"/>
    <property type="evidence" value="ECO:0007669"/>
    <property type="project" value="InterPro"/>
</dbReference>
<feature type="compositionally biased region" description="Low complexity" evidence="2">
    <location>
        <begin position="13"/>
        <end position="25"/>
    </location>
</feature>
<evidence type="ECO:0000259" key="3">
    <source>
        <dbReference type="PROSITE" id="PS50222"/>
    </source>
</evidence>
<name>A0AA36NCM3_9DINO</name>
<dbReference type="InterPro" id="IPR002048">
    <property type="entry name" value="EF_hand_dom"/>
</dbReference>
<evidence type="ECO:0000313" key="5">
    <source>
        <dbReference type="Proteomes" id="UP001178507"/>
    </source>
</evidence>
<organism evidence="4 5">
    <name type="scientific">Effrenium voratum</name>
    <dbReference type="NCBI Taxonomy" id="2562239"/>
    <lineage>
        <taxon>Eukaryota</taxon>
        <taxon>Sar</taxon>
        <taxon>Alveolata</taxon>
        <taxon>Dinophyceae</taxon>
        <taxon>Suessiales</taxon>
        <taxon>Symbiodiniaceae</taxon>
        <taxon>Effrenium</taxon>
    </lineage>
</organism>
<evidence type="ECO:0000256" key="2">
    <source>
        <dbReference type="SAM" id="MobiDB-lite"/>
    </source>
</evidence>
<dbReference type="Proteomes" id="UP001178507">
    <property type="component" value="Unassembled WGS sequence"/>
</dbReference>
<proteinExistence type="predicted"/>
<dbReference type="AlphaFoldDB" id="A0AA36NCM3"/>
<dbReference type="Gene3D" id="1.10.238.10">
    <property type="entry name" value="EF-hand"/>
    <property type="match status" value="1"/>
</dbReference>
<keyword evidence="1" id="KW-0106">Calcium</keyword>
<evidence type="ECO:0000313" key="4">
    <source>
        <dbReference type="EMBL" id="CAJ1397358.1"/>
    </source>
</evidence>
<reference evidence="4" key="1">
    <citation type="submission" date="2023-08" db="EMBL/GenBank/DDBJ databases">
        <authorList>
            <person name="Chen Y."/>
            <person name="Shah S."/>
            <person name="Dougan E. K."/>
            <person name="Thang M."/>
            <person name="Chan C."/>
        </authorList>
    </citation>
    <scope>NUCLEOTIDE SEQUENCE</scope>
</reference>
<dbReference type="Pfam" id="PF13202">
    <property type="entry name" value="EF-hand_5"/>
    <property type="match status" value="1"/>
</dbReference>
<dbReference type="EMBL" id="CAUJNA010003263">
    <property type="protein sequence ID" value="CAJ1397358.1"/>
    <property type="molecule type" value="Genomic_DNA"/>
</dbReference>
<dbReference type="PROSITE" id="PS00018">
    <property type="entry name" value="EF_HAND_1"/>
    <property type="match status" value="2"/>
</dbReference>
<dbReference type="SUPFAM" id="SSF47473">
    <property type="entry name" value="EF-hand"/>
    <property type="match status" value="1"/>
</dbReference>
<dbReference type="PROSITE" id="PS50222">
    <property type="entry name" value="EF_HAND_2"/>
    <property type="match status" value="2"/>
</dbReference>
<dbReference type="SMART" id="SM00054">
    <property type="entry name" value="EFh"/>
    <property type="match status" value="3"/>
</dbReference>
<feature type="region of interest" description="Disordered" evidence="2">
    <location>
        <begin position="1"/>
        <end position="31"/>
    </location>
</feature>
<protein>
    <recommendedName>
        <fullName evidence="3">EF-hand domain-containing protein</fullName>
    </recommendedName>
</protein>
<keyword evidence="5" id="KW-1185">Reference proteome</keyword>
<comment type="caution">
    <text evidence="4">The sequence shown here is derived from an EMBL/GenBank/DDBJ whole genome shotgun (WGS) entry which is preliminary data.</text>
</comment>